<dbReference type="CDD" id="cd01286">
    <property type="entry name" value="deoxycytidylate_deaminase"/>
    <property type="match status" value="1"/>
</dbReference>
<protein>
    <recommendedName>
        <fullName evidence="5">dCMP deaminase</fullName>
        <ecNumber evidence="4">3.5.4.12</ecNumber>
    </recommendedName>
    <alternativeName>
        <fullName evidence="5">dCMP deaminase</fullName>
    </alternativeName>
</protein>
<keyword evidence="3" id="KW-0378">Hydrolase</keyword>
<gene>
    <name evidence="7" type="ORF">KUTeg_024240</name>
</gene>
<dbReference type="PROSITE" id="PS51747">
    <property type="entry name" value="CYT_DCMP_DEAMINASES_2"/>
    <property type="match status" value="1"/>
</dbReference>
<dbReference type="InterPro" id="IPR016473">
    <property type="entry name" value="dCMP_deaminase"/>
</dbReference>
<comment type="cofactor">
    <cofactor evidence="1">
        <name>Zn(2+)</name>
        <dbReference type="ChEBI" id="CHEBI:29105"/>
    </cofactor>
</comment>
<name>A0ABQ9DWR3_TEGGR</name>
<evidence type="ECO:0000256" key="5">
    <source>
        <dbReference type="ARBA" id="ARBA00041763"/>
    </source>
</evidence>
<keyword evidence="8" id="KW-1185">Reference proteome</keyword>
<keyword evidence="2" id="KW-0545">Nucleotide biosynthesis</keyword>
<dbReference type="Proteomes" id="UP001217089">
    <property type="component" value="Unassembled WGS sequence"/>
</dbReference>
<evidence type="ECO:0000313" key="7">
    <source>
        <dbReference type="EMBL" id="KAJ8297709.1"/>
    </source>
</evidence>
<dbReference type="InterPro" id="IPR016193">
    <property type="entry name" value="Cytidine_deaminase-like"/>
</dbReference>
<evidence type="ECO:0000256" key="3">
    <source>
        <dbReference type="ARBA" id="ARBA00022801"/>
    </source>
</evidence>
<reference evidence="7 8" key="1">
    <citation type="submission" date="2022-12" db="EMBL/GenBank/DDBJ databases">
        <title>Chromosome-level genome of Tegillarca granosa.</title>
        <authorList>
            <person name="Kim J."/>
        </authorList>
    </citation>
    <scope>NUCLEOTIDE SEQUENCE [LARGE SCALE GENOMIC DNA]</scope>
    <source>
        <strain evidence="7">Teg-2019</strain>
        <tissue evidence="7">Adductor muscle</tissue>
    </source>
</reference>
<dbReference type="InterPro" id="IPR002125">
    <property type="entry name" value="CMP_dCMP_dom"/>
</dbReference>
<proteinExistence type="predicted"/>
<dbReference type="PANTHER" id="PTHR11086:SF18">
    <property type="entry name" value="DEOXYCYTIDYLATE DEAMINASE"/>
    <property type="match status" value="1"/>
</dbReference>
<feature type="non-terminal residue" evidence="7">
    <location>
        <position position="133"/>
    </location>
</feature>
<dbReference type="SUPFAM" id="SSF53927">
    <property type="entry name" value="Cytidine deaminase-like"/>
    <property type="match status" value="1"/>
</dbReference>
<sequence>MAMALISSQRSKDPVTQVGAIIVNSENRIVGVGYNGMPNGINDDDIIWGKSSENFLLTKRPYVCHAEMNCILNKLSADIRGCTMYVTLYPCNNCSKIIIQSGIKQVIYYDDKNKKQVDASASMLMLEKAGVKL</sequence>
<feature type="domain" description="CMP/dCMP-type deaminase" evidence="6">
    <location>
        <begin position="1"/>
        <end position="133"/>
    </location>
</feature>
<dbReference type="Pfam" id="PF00383">
    <property type="entry name" value="dCMP_cyt_deam_1"/>
    <property type="match status" value="1"/>
</dbReference>
<evidence type="ECO:0000259" key="6">
    <source>
        <dbReference type="PROSITE" id="PS51747"/>
    </source>
</evidence>
<comment type="caution">
    <text evidence="7">The sequence shown here is derived from an EMBL/GenBank/DDBJ whole genome shotgun (WGS) entry which is preliminary data.</text>
</comment>
<evidence type="ECO:0000256" key="1">
    <source>
        <dbReference type="ARBA" id="ARBA00001947"/>
    </source>
</evidence>
<organism evidence="7 8">
    <name type="scientific">Tegillarca granosa</name>
    <name type="common">Malaysian cockle</name>
    <name type="synonym">Anadara granosa</name>
    <dbReference type="NCBI Taxonomy" id="220873"/>
    <lineage>
        <taxon>Eukaryota</taxon>
        <taxon>Metazoa</taxon>
        <taxon>Spiralia</taxon>
        <taxon>Lophotrochozoa</taxon>
        <taxon>Mollusca</taxon>
        <taxon>Bivalvia</taxon>
        <taxon>Autobranchia</taxon>
        <taxon>Pteriomorphia</taxon>
        <taxon>Arcoida</taxon>
        <taxon>Arcoidea</taxon>
        <taxon>Arcidae</taxon>
        <taxon>Tegillarca</taxon>
    </lineage>
</organism>
<accession>A0ABQ9DWR3</accession>
<evidence type="ECO:0000256" key="2">
    <source>
        <dbReference type="ARBA" id="ARBA00022727"/>
    </source>
</evidence>
<dbReference type="PIRSF" id="PIRSF006019">
    <property type="entry name" value="dCMP_deaminase"/>
    <property type="match status" value="1"/>
</dbReference>
<evidence type="ECO:0000313" key="8">
    <source>
        <dbReference type="Proteomes" id="UP001217089"/>
    </source>
</evidence>
<dbReference type="InterPro" id="IPR035105">
    <property type="entry name" value="Deoxycytidylate_deaminase_dom"/>
</dbReference>
<dbReference type="InterPro" id="IPR015517">
    <property type="entry name" value="dCMP_deaminase-rel"/>
</dbReference>
<dbReference type="PANTHER" id="PTHR11086">
    <property type="entry name" value="DEOXYCYTIDYLATE DEAMINASE-RELATED"/>
    <property type="match status" value="1"/>
</dbReference>
<dbReference type="EMBL" id="JARBDR010000923">
    <property type="protein sequence ID" value="KAJ8297709.1"/>
    <property type="molecule type" value="Genomic_DNA"/>
</dbReference>
<dbReference type="Gene3D" id="3.40.140.10">
    <property type="entry name" value="Cytidine Deaminase, domain 2"/>
    <property type="match status" value="1"/>
</dbReference>
<dbReference type="EC" id="3.5.4.12" evidence="4"/>
<evidence type="ECO:0000256" key="4">
    <source>
        <dbReference type="ARBA" id="ARBA00038938"/>
    </source>
</evidence>